<proteinExistence type="predicted"/>
<gene>
    <name evidence="1" type="ORF">K461DRAFT_302827</name>
</gene>
<name>A0A9P4ISK9_9PEZI</name>
<evidence type="ECO:0000313" key="1">
    <source>
        <dbReference type="EMBL" id="KAF2147740.1"/>
    </source>
</evidence>
<dbReference type="AlphaFoldDB" id="A0A9P4ISK9"/>
<organism evidence="1 2">
    <name type="scientific">Myriangium duriaei CBS 260.36</name>
    <dbReference type="NCBI Taxonomy" id="1168546"/>
    <lineage>
        <taxon>Eukaryota</taxon>
        <taxon>Fungi</taxon>
        <taxon>Dikarya</taxon>
        <taxon>Ascomycota</taxon>
        <taxon>Pezizomycotina</taxon>
        <taxon>Dothideomycetes</taxon>
        <taxon>Dothideomycetidae</taxon>
        <taxon>Myriangiales</taxon>
        <taxon>Myriangiaceae</taxon>
        <taxon>Myriangium</taxon>
    </lineage>
</organism>
<dbReference type="EMBL" id="ML996095">
    <property type="protein sequence ID" value="KAF2147740.1"/>
    <property type="molecule type" value="Genomic_DNA"/>
</dbReference>
<evidence type="ECO:0000313" key="2">
    <source>
        <dbReference type="Proteomes" id="UP000799439"/>
    </source>
</evidence>
<reference evidence="1" key="1">
    <citation type="journal article" date="2020" name="Stud. Mycol.">
        <title>101 Dothideomycetes genomes: a test case for predicting lifestyles and emergence of pathogens.</title>
        <authorList>
            <person name="Haridas S."/>
            <person name="Albert R."/>
            <person name="Binder M."/>
            <person name="Bloem J."/>
            <person name="Labutti K."/>
            <person name="Salamov A."/>
            <person name="Andreopoulos B."/>
            <person name="Baker S."/>
            <person name="Barry K."/>
            <person name="Bills G."/>
            <person name="Bluhm B."/>
            <person name="Cannon C."/>
            <person name="Castanera R."/>
            <person name="Culley D."/>
            <person name="Daum C."/>
            <person name="Ezra D."/>
            <person name="Gonzalez J."/>
            <person name="Henrissat B."/>
            <person name="Kuo A."/>
            <person name="Liang C."/>
            <person name="Lipzen A."/>
            <person name="Lutzoni F."/>
            <person name="Magnuson J."/>
            <person name="Mondo S."/>
            <person name="Nolan M."/>
            <person name="Ohm R."/>
            <person name="Pangilinan J."/>
            <person name="Park H.-J."/>
            <person name="Ramirez L."/>
            <person name="Alfaro M."/>
            <person name="Sun H."/>
            <person name="Tritt A."/>
            <person name="Yoshinaga Y."/>
            <person name="Zwiers L.-H."/>
            <person name="Turgeon B."/>
            <person name="Goodwin S."/>
            <person name="Spatafora J."/>
            <person name="Crous P."/>
            <person name="Grigoriev I."/>
        </authorList>
    </citation>
    <scope>NUCLEOTIDE SEQUENCE</scope>
    <source>
        <strain evidence="1">CBS 260.36</strain>
    </source>
</reference>
<keyword evidence="2" id="KW-1185">Reference proteome</keyword>
<dbReference type="Proteomes" id="UP000799439">
    <property type="component" value="Unassembled WGS sequence"/>
</dbReference>
<comment type="caution">
    <text evidence="1">The sequence shown here is derived from an EMBL/GenBank/DDBJ whole genome shotgun (WGS) entry which is preliminary data.</text>
</comment>
<sequence length="175" mass="19907">MIYILCRKASTPKLSRVYLDAGARRMGLTIQAETWFCQVEVLWWARVVVRSGATGVQYAIRFWSPDETICRGMIALWRYERGIGAKIWARGCLPRPGGQSSAWGKWADRYERFWARCDTMTSTLLRGMGKTPDATGYGSTKMQSSTTSCITSQWELPAPRTAIRYCTHLEYTLNA</sequence>
<protein>
    <submittedName>
        <fullName evidence="1">Uncharacterized protein</fullName>
    </submittedName>
</protein>
<accession>A0A9P4ISK9</accession>